<reference evidence="1 2" key="1">
    <citation type="submission" date="2016-11" db="EMBL/GenBank/DDBJ databases">
        <title>The macronuclear genome of Stentor coeruleus: a giant cell with tiny introns.</title>
        <authorList>
            <person name="Slabodnick M."/>
            <person name="Ruby J.G."/>
            <person name="Reiff S.B."/>
            <person name="Swart E.C."/>
            <person name="Gosai S."/>
            <person name="Prabakaran S."/>
            <person name="Witkowska E."/>
            <person name="Larue G.E."/>
            <person name="Fisher S."/>
            <person name="Freeman R.M."/>
            <person name="Gunawardena J."/>
            <person name="Chu W."/>
            <person name="Stover N.A."/>
            <person name="Gregory B.D."/>
            <person name="Nowacki M."/>
            <person name="Derisi J."/>
            <person name="Roy S.W."/>
            <person name="Marshall W.F."/>
            <person name="Sood P."/>
        </authorList>
    </citation>
    <scope>NUCLEOTIDE SEQUENCE [LARGE SCALE GENOMIC DNA]</scope>
    <source>
        <strain evidence="1">WM001</strain>
    </source>
</reference>
<dbReference type="Proteomes" id="UP000187209">
    <property type="component" value="Unassembled WGS sequence"/>
</dbReference>
<dbReference type="AlphaFoldDB" id="A0A1R2C7S5"/>
<accession>A0A1R2C7S5</accession>
<proteinExistence type="predicted"/>
<dbReference type="EMBL" id="MPUH01000249">
    <property type="protein sequence ID" value="OMJ85056.1"/>
    <property type="molecule type" value="Genomic_DNA"/>
</dbReference>
<protein>
    <submittedName>
        <fullName evidence="1">Uncharacterized protein</fullName>
    </submittedName>
</protein>
<sequence length="245" mass="28840">MGCFQSYTKWQQEQITISTISQNLGYNNYNYKIPLKVFHRYFPFISLTKAELIECLNKLQISFHNPFYSMFIISHYELKYIKTLDFYNKYPQVLEKKSYSVKKLSTLAIILGKGKLSSKAKSLFDIYNFNDNLILNEKDLGLMIENICDVSILCLPNYAEMHKAEIGETTKIVKDHYCALKIKYCEYFKELIFIIKGQGEFTKERFVKELEDPDVGILLDDQRLRAFIADQYNNKSAIQNNTRDR</sequence>
<comment type="caution">
    <text evidence="1">The sequence shown here is derived from an EMBL/GenBank/DDBJ whole genome shotgun (WGS) entry which is preliminary data.</text>
</comment>
<keyword evidence="2" id="KW-1185">Reference proteome</keyword>
<evidence type="ECO:0000313" key="1">
    <source>
        <dbReference type="EMBL" id="OMJ85056.1"/>
    </source>
</evidence>
<evidence type="ECO:0000313" key="2">
    <source>
        <dbReference type="Proteomes" id="UP000187209"/>
    </source>
</evidence>
<organism evidence="1 2">
    <name type="scientific">Stentor coeruleus</name>
    <dbReference type="NCBI Taxonomy" id="5963"/>
    <lineage>
        <taxon>Eukaryota</taxon>
        <taxon>Sar</taxon>
        <taxon>Alveolata</taxon>
        <taxon>Ciliophora</taxon>
        <taxon>Postciliodesmatophora</taxon>
        <taxon>Heterotrichea</taxon>
        <taxon>Heterotrichida</taxon>
        <taxon>Stentoridae</taxon>
        <taxon>Stentor</taxon>
    </lineage>
</organism>
<gene>
    <name evidence="1" type="ORF">SteCoe_13711</name>
</gene>
<name>A0A1R2C7S5_9CILI</name>